<dbReference type="HOGENOM" id="CLU_080981_1_0_9"/>
<dbReference type="eggNOG" id="ENOG5032SGE">
    <property type="taxonomic scope" value="Bacteria"/>
</dbReference>
<dbReference type="AlphaFoldDB" id="F5RQQ1"/>
<sequence length="216" mass="24887">MRIVYGIMKYRTNFEGVLLRHSAEGDITMRCPDFEHLLGYHAAPLLAGLTAGSLLSFQKSRFQDFEALLASYEPCFSCKGISMFRVAEGEEYVLILFYREELVARALAVPKAQEILCEAGYRLTDSMEERLEFLRLRMRVRKTLPPEVGLFLGYPPEDVREFITRRGQDFVYSGYWKVYTNEAEARALFEQYSVCTQEFCTRLEAGRPLAELVQAV</sequence>
<dbReference type="InterPro" id="IPR024523">
    <property type="entry name" value="DUF3793"/>
</dbReference>
<organism evidence="1 2">
    <name type="scientific">Centipeda periodontii DSM 2778</name>
    <dbReference type="NCBI Taxonomy" id="888060"/>
    <lineage>
        <taxon>Bacteria</taxon>
        <taxon>Bacillati</taxon>
        <taxon>Bacillota</taxon>
        <taxon>Negativicutes</taxon>
        <taxon>Selenomonadales</taxon>
        <taxon>Selenomonadaceae</taxon>
        <taxon>Centipeda</taxon>
    </lineage>
</organism>
<dbReference type="EMBL" id="AFHQ01000063">
    <property type="protein sequence ID" value="EGK56672.1"/>
    <property type="molecule type" value="Genomic_DNA"/>
</dbReference>
<accession>F5RQQ1</accession>
<name>F5RQQ1_9FIRM</name>
<proteinExistence type="predicted"/>
<reference evidence="1 2" key="1">
    <citation type="submission" date="2011-04" db="EMBL/GenBank/DDBJ databases">
        <authorList>
            <person name="Muzny D."/>
            <person name="Qin X."/>
            <person name="Deng J."/>
            <person name="Jiang H."/>
            <person name="Liu Y."/>
            <person name="Qu J."/>
            <person name="Song X.-Z."/>
            <person name="Zhang L."/>
            <person name="Thornton R."/>
            <person name="Coyle M."/>
            <person name="Francisco L."/>
            <person name="Jackson L."/>
            <person name="Javaid M."/>
            <person name="Korchina V."/>
            <person name="Kovar C."/>
            <person name="Mata R."/>
            <person name="Mathew T."/>
            <person name="Ngo R."/>
            <person name="Nguyen L."/>
            <person name="Nguyen N."/>
            <person name="Okwuonu G."/>
            <person name="Ongeri F."/>
            <person name="Pham C."/>
            <person name="Simmons D."/>
            <person name="Wilczek-Boney K."/>
            <person name="Hale W."/>
            <person name="Jakkamsetti A."/>
            <person name="Pham P."/>
            <person name="Ruth R."/>
            <person name="San Lucas F."/>
            <person name="Warren J."/>
            <person name="Zhang J."/>
            <person name="Zhao Z."/>
            <person name="Zhou C."/>
            <person name="Zhu D."/>
            <person name="Lee S."/>
            <person name="Bess C."/>
            <person name="Blankenburg K."/>
            <person name="Forbes L."/>
            <person name="Fu Q."/>
            <person name="Gubbala S."/>
            <person name="Hirani K."/>
            <person name="Jayaseelan J.C."/>
            <person name="Lara F."/>
            <person name="Munidasa M."/>
            <person name="Palculict T."/>
            <person name="Patil S."/>
            <person name="Pu L.-L."/>
            <person name="Saada N."/>
            <person name="Tang L."/>
            <person name="Weissenberger G."/>
            <person name="Zhu Y."/>
            <person name="Hemphill L."/>
            <person name="Shang Y."/>
            <person name="Youmans B."/>
            <person name="Ayvaz T."/>
            <person name="Ross M."/>
            <person name="Santibanez J."/>
            <person name="Aqrawi P."/>
            <person name="Gross S."/>
            <person name="Joshi V."/>
            <person name="Fowler G."/>
            <person name="Nazareth L."/>
            <person name="Reid J."/>
            <person name="Worley K."/>
            <person name="Petrosino J."/>
            <person name="Highlander S."/>
            <person name="Gibbs R."/>
        </authorList>
    </citation>
    <scope>NUCLEOTIDE SEQUENCE [LARGE SCALE GENOMIC DNA]</scope>
    <source>
        <strain evidence="1 2">DSM 2778</strain>
    </source>
</reference>
<dbReference type="STRING" id="888060.HMPREF9081_2573"/>
<evidence type="ECO:0000313" key="2">
    <source>
        <dbReference type="Proteomes" id="UP000004067"/>
    </source>
</evidence>
<evidence type="ECO:0000313" key="1">
    <source>
        <dbReference type="EMBL" id="EGK56672.1"/>
    </source>
</evidence>
<keyword evidence="2" id="KW-1185">Reference proteome</keyword>
<dbReference type="Proteomes" id="UP000004067">
    <property type="component" value="Unassembled WGS sequence"/>
</dbReference>
<protein>
    <recommendedName>
        <fullName evidence="3">DUF3793 family protein</fullName>
    </recommendedName>
</protein>
<dbReference type="Pfam" id="PF12672">
    <property type="entry name" value="DUF3793"/>
    <property type="match status" value="1"/>
</dbReference>
<gene>
    <name evidence="1" type="ORF">HMPREF9081_2573</name>
</gene>
<evidence type="ECO:0008006" key="3">
    <source>
        <dbReference type="Google" id="ProtNLM"/>
    </source>
</evidence>
<comment type="caution">
    <text evidence="1">The sequence shown here is derived from an EMBL/GenBank/DDBJ whole genome shotgun (WGS) entry which is preliminary data.</text>
</comment>